<accession>B2J7F4</accession>
<dbReference type="OrthoDB" id="9808742at2"/>
<dbReference type="RefSeq" id="WP_012408886.1">
    <property type="nucleotide sequence ID" value="NC_010628.1"/>
</dbReference>
<organism evidence="2 3">
    <name type="scientific">Nostoc punctiforme (strain ATCC 29133 / PCC 73102)</name>
    <dbReference type="NCBI Taxonomy" id="63737"/>
    <lineage>
        <taxon>Bacteria</taxon>
        <taxon>Bacillati</taxon>
        <taxon>Cyanobacteriota</taxon>
        <taxon>Cyanophyceae</taxon>
        <taxon>Nostocales</taxon>
        <taxon>Nostocaceae</taxon>
        <taxon>Nostoc</taxon>
    </lineage>
</organism>
<keyword evidence="3" id="KW-1185">Reference proteome</keyword>
<name>B2J7F4_NOSP7</name>
<evidence type="ECO:0000313" key="2">
    <source>
        <dbReference type="EMBL" id="ACC80889.1"/>
    </source>
</evidence>
<reference evidence="2 3" key="2">
    <citation type="journal article" date="2013" name="Plant Physiol.">
        <title>A Nostoc punctiforme Sugar Transporter Necessary to Establish a Cyanobacterium-Plant Symbiosis.</title>
        <authorList>
            <person name="Ekman M."/>
            <person name="Picossi S."/>
            <person name="Campbell E.L."/>
            <person name="Meeks J.C."/>
            <person name="Flores E."/>
        </authorList>
    </citation>
    <scope>NUCLEOTIDE SEQUENCE [LARGE SCALE GENOMIC DNA]</scope>
    <source>
        <strain evidence="3">ATCC 29133 / PCC 73102</strain>
    </source>
</reference>
<dbReference type="EMBL" id="CP001037">
    <property type="protein sequence ID" value="ACC80889.1"/>
    <property type="molecule type" value="Genomic_DNA"/>
</dbReference>
<proteinExistence type="predicted"/>
<feature type="transmembrane region" description="Helical" evidence="1">
    <location>
        <begin position="21"/>
        <end position="45"/>
    </location>
</feature>
<protein>
    <submittedName>
        <fullName evidence="2">Uncharacterized protein</fullName>
    </submittedName>
</protein>
<keyword evidence="1" id="KW-0472">Membrane</keyword>
<dbReference type="AlphaFoldDB" id="B2J7F4"/>
<dbReference type="STRING" id="63737.Npun_R2303"/>
<dbReference type="eggNOG" id="COG1434">
    <property type="taxonomic scope" value="Bacteria"/>
</dbReference>
<dbReference type="PhylomeDB" id="B2J7F4"/>
<reference evidence="3" key="1">
    <citation type="submission" date="2008-04" db="EMBL/GenBank/DDBJ databases">
        <title>Complete sequence of chromosome of Nostoc punctiforme ATCC 29133.</title>
        <authorList>
            <consortium name="US DOE Joint Genome Institute"/>
            <person name="Copeland A."/>
            <person name="Lucas S."/>
            <person name="Lapidus A."/>
            <person name="Glavina del Rio T."/>
            <person name="Dalin E."/>
            <person name="Tice H."/>
            <person name="Pitluck S."/>
            <person name="Chain P."/>
            <person name="Malfatti S."/>
            <person name="Shin M."/>
            <person name="Vergez L."/>
            <person name="Schmutz J."/>
            <person name="Larimer F."/>
            <person name="Land M."/>
            <person name="Hauser L."/>
            <person name="Kyrpides N."/>
            <person name="Kim E."/>
            <person name="Meeks J.C."/>
            <person name="Elhai J."/>
            <person name="Campbell E.L."/>
            <person name="Thiel T."/>
            <person name="Longmire J."/>
            <person name="Potts M."/>
            <person name="Atlas R."/>
        </authorList>
    </citation>
    <scope>NUCLEOTIDE SEQUENCE [LARGE SCALE GENOMIC DNA]</scope>
    <source>
        <strain evidence="3">ATCC 29133 / PCC 73102</strain>
    </source>
</reference>
<gene>
    <name evidence="2" type="ordered locus">Npun_R2303</name>
</gene>
<keyword evidence="1" id="KW-0812">Transmembrane</keyword>
<sequence length="229" mass="25981">MQAKNRRRKNFPKIKLIKRQEMWTLTAQGWAIAIALIAYLIFFAITHVHSFLAVTSPIKSAEVLVVEGWLPDYAIQQALTEFKNGSYNLVITTGGSIEKGNYLSEYKSFAEVSAATFEKLGLESEKVVAVPTPNVIKDRSYASAAEFYRWLSDSNLKLQSVNVFSLDVHTRRSWLLFRKILTPKVQVGAIAAKTHDYDPNKWWVSSQGVRAIIDEGIAYIYARFLSWKA</sequence>
<dbReference type="Proteomes" id="UP000001191">
    <property type="component" value="Chromosome"/>
</dbReference>
<evidence type="ECO:0000313" key="3">
    <source>
        <dbReference type="Proteomes" id="UP000001191"/>
    </source>
</evidence>
<dbReference type="EnsemblBacteria" id="ACC80889">
    <property type="protein sequence ID" value="ACC80889"/>
    <property type="gene ID" value="Npun_R2303"/>
</dbReference>
<keyword evidence="1" id="KW-1133">Transmembrane helix</keyword>
<dbReference type="KEGG" id="npu:Npun_R2303"/>
<dbReference type="HOGENOM" id="CLU_111107_0_0_3"/>
<evidence type="ECO:0000256" key="1">
    <source>
        <dbReference type="SAM" id="Phobius"/>
    </source>
</evidence>